<protein>
    <submittedName>
        <fullName evidence="2">Uncharacterized protein</fullName>
    </submittedName>
</protein>
<sequence>MESRIRKLFHSRRPKSHQQVDRSELDLNSIPYTTVTSQSRLPVIINNALRRPSHGKRQLYLPTDLRSFSYQSTLPGKPPQLGERPQRGNGPVKFQTSRRLSSGEILVTQNDYDRTLEDIRQGEIILAGKERKNARALSQPAGSMPRPNLAMLSTAPNSPRAQSSFSPVHQLADDLLPKSHYPRSSTTPSNAMHERQWSGEDSYLSSGSGSTAVGLGISSPTHPIFPHHMASSTSLLEPHEESNPTLQALWKAEHTRLTSMYGEDGVDASPLSAVVLQQGPFPQQDLGRAWPSLRSHRSTSNFELGYGDDNSEGSSRNRHSFLSNSGGSSSFTTQGSVVGESPMIRDDVRRIVDDMRMTYIQALEAEVPPPLGRLPDLPIAQSAQFGARKKTQSLASSTSVESGLRSMACRKKTTSWQAPSTHYPSRRTSGLSPSIRPQRKRGSSVHTRKTSAQHVAGITTLSPVKASPARSKPIDANTNISTGLKRADSTTLGSLEKELKILDNRSFSTSSHPTPSFSPTFYDFSSSESITETHQNSPSVAVTPLTPPATITPNTPKLRLGSLDASSTDSSWQEQSDSFFADADIDLALDLDNFESLCDEFFNSSTISSHQFSNMSRQAEDWRTRGSFNVGTPIQSLHSNEVNSPLTCYSPSMNTTPPGMF</sequence>
<evidence type="ECO:0000256" key="1">
    <source>
        <dbReference type="SAM" id="MobiDB-lite"/>
    </source>
</evidence>
<feature type="compositionally biased region" description="Basic residues" evidence="1">
    <location>
        <begin position="437"/>
        <end position="451"/>
    </location>
</feature>
<proteinExistence type="predicted"/>
<feature type="region of interest" description="Disordered" evidence="1">
    <location>
        <begin position="528"/>
        <end position="569"/>
    </location>
</feature>
<dbReference type="RefSeq" id="XP_016239839.1">
    <property type="nucleotide sequence ID" value="XM_016374563.1"/>
</dbReference>
<keyword evidence="3" id="KW-1185">Reference proteome</keyword>
<feature type="region of interest" description="Disordered" evidence="1">
    <location>
        <begin position="180"/>
        <end position="210"/>
    </location>
</feature>
<feature type="region of interest" description="Disordered" evidence="1">
    <location>
        <begin position="410"/>
        <end position="480"/>
    </location>
</feature>
<dbReference type="Proteomes" id="UP000053328">
    <property type="component" value="Unassembled WGS sequence"/>
</dbReference>
<feature type="compositionally biased region" description="Basic residues" evidence="1">
    <location>
        <begin position="1"/>
        <end position="16"/>
    </location>
</feature>
<gene>
    <name evidence="2" type="ORF">PV08_00196</name>
</gene>
<reference evidence="2 3" key="1">
    <citation type="submission" date="2015-01" db="EMBL/GenBank/DDBJ databases">
        <title>The Genome Sequence of Exophiala spinifera CBS89968.</title>
        <authorList>
            <consortium name="The Broad Institute Genomics Platform"/>
            <person name="Cuomo C."/>
            <person name="de Hoog S."/>
            <person name="Gorbushina A."/>
            <person name="Stielow B."/>
            <person name="Teixiera M."/>
            <person name="Abouelleil A."/>
            <person name="Chapman S.B."/>
            <person name="Priest M."/>
            <person name="Young S.K."/>
            <person name="Wortman J."/>
            <person name="Nusbaum C."/>
            <person name="Birren B."/>
        </authorList>
    </citation>
    <scope>NUCLEOTIDE SEQUENCE [LARGE SCALE GENOMIC DNA]</scope>
    <source>
        <strain evidence="2 3">CBS 89968</strain>
    </source>
</reference>
<dbReference type="EMBL" id="KN847492">
    <property type="protein sequence ID" value="KIW19623.1"/>
    <property type="molecule type" value="Genomic_DNA"/>
</dbReference>
<feature type="compositionally biased region" description="Polar residues" evidence="1">
    <location>
        <begin position="414"/>
        <end position="432"/>
    </location>
</feature>
<feature type="region of interest" description="Disordered" evidence="1">
    <location>
        <begin position="301"/>
        <end position="337"/>
    </location>
</feature>
<dbReference type="HOGENOM" id="CLU_028828_0_0_1"/>
<feature type="compositionally biased region" description="Low complexity" evidence="1">
    <location>
        <begin position="320"/>
        <end position="337"/>
    </location>
</feature>
<dbReference type="OrthoDB" id="4158144at2759"/>
<evidence type="ECO:0000313" key="2">
    <source>
        <dbReference type="EMBL" id="KIW19623.1"/>
    </source>
</evidence>
<dbReference type="VEuPathDB" id="FungiDB:PV08_00196"/>
<name>A0A0D2BKZ3_9EURO</name>
<accession>A0A0D2BKZ3</accession>
<dbReference type="GeneID" id="27327279"/>
<organism evidence="2 3">
    <name type="scientific">Exophiala spinifera</name>
    <dbReference type="NCBI Taxonomy" id="91928"/>
    <lineage>
        <taxon>Eukaryota</taxon>
        <taxon>Fungi</taxon>
        <taxon>Dikarya</taxon>
        <taxon>Ascomycota</taxon>
        <taxon>Pezizomycotina</taxon>
        <taxon>Eurotiomycetes</taxon>
        <taxon>Chaetothyriomycetidae</taxon>
        <taxon>Chaetothyriales</taxon>
        <taxon>Herpotrichiellaceae</taxon>
        <taxon>Exophiala</taxon>
    </lineage>
</organism>
<feature type="compositionally biased region" description="Polar residues" evidence="1">
    <location>
        <begin position="528"/>
        <end position="540"/>
    </location>
</feature>
<feature type="region of interest" description="Disordered" evidence="1">
    <location>
        <begin position="1"/>
        <end position="22"/>
    </location>
</feature>
<feature type="region of interest" description="Disordered" evidence="1">
    <location>
        <begin position="70"/>
        <end position="100"/>
    </location>
</feature>
<evidence type="ECO:0000313" key="3">
    <source>
        <dbReference type="Proteomes" id="UP000053328"/>
    </source>
</evidence>
<dbReference type="AlphaFoldDB" id="A0A0D2BKZ3"/>